<organism evidence="2 3">
    <name type="scientific">Fusibacter paucivorans</name>
    <dbReference type="NCBI Taxonomy" id="76009"/>
    <lineage>
        <taxon>Bacteria</taxon>
        <taxon>Bacillati</taxon>
        <taxon>Bacillota</taxon>
        <taxon>Clostridia</taxon>
        <taxon>Eubacteriales</taxon>
        <taxon>Eubacteriales Family XII. Incertae Sedis</taxon>
        <taxon>Fusibacter</taxon>
    </lineage>
</organism>
<reference evidence="2 3" key="1">
    <citation type="submission" date="2021-05" db="EMBL/GenBank/DDBJ databases">
        <title>Fusibacter ferrireducens sp. nov., an anaerobic, sulfur- and Fe-reducing bacterium isolated from the mangrove sediment.</title>
        <authorList>
            <person name="Qiu D."/>
        </authorList>
    </citation>
    <scope>NUCLEOTIDE SEQUENCE [LARGE SCALE GENOMIC DNA]</scope>
    <source>
        <strain evidence="2 3">DSM 12116</strain>
    </source>
</reference>
<evidence type="ECO:0000256" key="1">
    <source>
        <dbReference type="SAM" id="SignalP"/>
    </source>
</evidence>
<protein>
    <submittedName>
        <fullName evidence="2">Uncharacterized protein</fullName>
    </submittedName>
</protein>
<comment type="caution">
    <text evidence="2">The sequence shown here is derived from an EMBL/GenBank/DDBJ whole genome shotgun (WGS) entry which is preliminary data.</text>
</comment>
<keyword evidence="1" id="KW-0732">Signal</keyword>
<evidence type="ECO:0000313" key="3">
    <source>
        <dbReference type="Proteomes" id="UP000746471"/>
    </source>
</evidence>
<gene>
    <name evidence="2" type="ORF">KHM83_18740</name>
</gene>
<name>A0ABS5PVW4_9FIRM</name>
<feature type="chain" id="PRO_5045443818" evidence="1">
    <location>
        <begin position="22"/>
        <end position="61"/>
    </location>
</feature>
<feature type="signal peptide" evidence="1">
    <location>
        <begin position="1"/>
        <end position="21"/>
    </location>
</feature>
<accession>A0ABS5PVW4</accession>
<dbReference type="EMBL" id="JAHBCL010000055">
    <property type="protein sequence ID" value="MBS7528711.1"/>
    <property type="molecule type" value="Genomic_DNA"/>
</dbReference>
<keyword evidence="3" id="KW-1185">Reference proteome</keyword>
<dbReference type="RefSeq" id="WP_213238567.1">
    <property type="nucleotide sequence ID" value="NZ_JAHBCL010000055.1"/>
</dbReference>
<dbReference type="Proteomes" id="UP000746471">
    <property type="component" value="Unassembled WGS sequence"/>
</dbReference>
<sequence length="61" mass="6796">MKRVFLLFCLITILGGDMSFAGTTIGMKVKNDYAGGYFIIEDELDLDGERSVKENTIGLQF</sequence>
<proteinExistence type="predicted"/>
<evidence type="ECO:0000313" key="2">
    <source>
        <dbReference type="EMBL" id="MBS7528711.1"/>
    </source>
</evidence>